<accession>A0A9D1QP35</accession>
<protein>
    <submittedName>
        <fullName evidence="1">DUF2922 domain-containing protein</fullName>
    </submittedName>
</protein>
<organism evidence="1 2">
    <name type="scientific">Candidatus Limosilactobacillus merdipullorum</name>
    <dbReference type="NCBI Taxonomy" id="2838653"/>
    <lineage>
        <taxon>Bacteria</taxon>
        <taxon>Bacillati</taxon>
        <taxon>Bacillota</taxon>
        <taxon>Bacilli</taxon>
        <taxon>Lactobacillales</taxon>
        <taxon>Lactobacillaceae</taxon>
        <taxon>Limosilactobacillus</taxon>
    </lineage>
</organism>
<reference evidence="1" key="2">
    <citation type="submission" date="2021-04" db="EMBL/GenBank/DDBJ databases">
        <authorList>
            <person name="Gilroy R."/>
        </authorList>
    </citation>
    <scope>NUCLEOTIDE SEQUENCE</scope>
    <source>
        <strain evidence="1">ChiHejej3B27-2180</strain>
    </source>
</reference>
<proteinExistence type="predicted"/>
<gene>
    <name evidence="1" type="ORF">H9876_05105</name>
</gene>
<evidence type="ECO:0000313" key="1">
    <source>
        <dbReference type="EMBL" id="HIW70727.1"/>
    </source>
</evidence>
<dbReference type="Proteomes" id="UP000886878">
    <property type="component" value="Unassembled WGS sequence"/>
</dbReference>
<dbReference type="Pfam" id="PF11148">
    <property type="entry name" value="DUF2922"/>
    <property type="match status" value="1"/>
</dbReference>
<dbReference type="EMBL" id="DXGK01000107">
    <property type="protein sequence ID" value="HIW70727.1"/>
    <property type="molecule type" value="Genomic_DNA"/>
</dbReference>
<comment type="caution">
    <text evidence="1">The sequence shown here is derived from an EMBL/GenBank/DDBJ whole genome shotgun (WGS) entry which is preliminary data.</text>
</comment>
<dbReference type="InterPro" id="IPR021321">
    <property type="entry name" value="DUF2922"/>
</dbReference>
<reference evidence="1" key="1">
    <citation type="journal article" date="2021" name="PeerJ">
        <title>Extensive microbial diversity within the chicken gut microbiome revealed by metagenomics and culture.</title>
        <authorList>
            <person name="Gilroy R."/>
            <person name="Ravi A."/>
            <person name="Getino M."/>
            <person name="Pursley I."/>
            <person name="Horton D.L."/>
            <person name="Alikhan N.F."/>
            <person name="Baker D."/>
            <person name="Gharbi K."/>
            <person name="Hall N."/>
            <person name="Watson M."/>
            <person name="Adriaenssens E.M."/>
            <person name="Foster-Nyarko E."/>
            <person name="Jarju S."/>
            <person name="Secka A."/>
            <person name="Antonio M."/>
            <person name="Oren A."/>
            <person name="Chaudhuri R.R."/>
            <person name="La Ragione R."/>
            <person name="Hildebrand F."/>
            <person name="Pallen M.J."/>
        </authorList>
    </citation>
    <scope>NUCLEOTIDE SEQUENCE</scope>
    <source>
        <strain evidence="1">ChiHejej3B27-2180</strain>
    </source>
</reference>
<name>A0A9D1QP35_9LACO</name>
<sequence length="79" mass="8865">MKSLNLTYKGSLGKTHLLKLNYVKDDLSKEEIAQQMKALAKSNLFAKDGERLYDKPIAAKYVTTTEEVVLDKDNFAAQA</sequence>
<dbReference type="AlphaFoldDB" id="A0A9D1QP35"/>
<evidence type="ECO:0000313" key="2">
    <source>
        <dbReference type="Proteomes" id="UP000886878"/>
    </source>
</evidence>